<dbReference type="PANTHER" id="PTHR47188">
    <property type="entry name" value="PROTEIN TAR1"/>
    <property type="match status" value="1"/>
</dbReference>
<accession>A0A382NSJ6</accession>
<feature type="non-terminal residue" evidence="2">
    <location>
        <position position="1"/>
    </location>
</feature>
<organism evidence="2">
    <name type="scientific">marine metagenome</name>
    <dbReference type="NCBI Taxonomy" id="408172"/>
    <lineage>
        <taxon>unclassified sequences</taxon>
        <taxon>metagenomes</taxon>
        <taxon>ecological metagenomes</taxon>
    </lineage>
</organism>
<sequence length="133" mass="14121">RVGPLRRRHDPGSAFSGEKGRLVNPRPEARWATAVPGGVGVPAGGAQTDRAHPGGARPPGRRQSGSLASNDFTYYFTFFSKFFSSFPHGTCSLSVSSKYLALEGHYLPVSAAVPSNTTHGKGSWWGRPHGTGL</sequence>
<gene>
    <name evidence="2" type="ORF">METZ01_LOCUS317003</name>
</gene>
<evidence type="ECO:0000313" key="2">
    <source>
        <dbReference type="EMBL" id="SVC64149.1"/>
    </source>
</evidence>
<proteinExistence type="predicted"/>
<dbReference type="InterPro" id="IPR044792">
    <property type="entry name" value="TAR1"/>
</dbReference>
<evidence type="ECO:0000256" key="1">
    <source>
        <dbReference type="SAM" id="MobiDB-lite"/>
    </source>
</evidence>
<reference evidence="2" key="1">
    <citation type="submission" date="2018-05" db="EMBL/GenBank/DDBJ databases">
        <authorList>
            <person name="Lanie J.A."/>
            <person name="Ng W.-L."/>
            <person name="Kazmierczak K.M."/>
            <person name="Andrzejewski T.M."/>
            <person name="Davidsen T.M."/>
            <person name="Wayne K.J."/>
            <person name="Tettelin H."/>
            <person name="Glass J.I."/>
            <person name="Rusch D."/>
            <person name="Podicherti R."/>
            <person name="Tsui H.-C.T."/>
            <person name="Winkler M.E."/>
        </authorList>
    </citation>
    <scope>NUCLEOTIDE SEQUENCE</scope>
</reference>
<dbReference type="EMBL" id="UINC01102485">
    <property type="protein sequence ID" value="SVC64149.1"/>
    <property type="molecule type" value="Genomic_DNA"/>
</dbReference>
<dbReference type="GO" id="GO:0043457">
    <property type="term" value="P:regulation of cellular respiration"/>
    <property type="evidence" value="ECO:0007669"/>
    <property type="project" value="InterPro"/>
</dbReference>
<name>A0A382NSJ6_9ZZZZ</name>
<dbReference type="PANTHER" id="PTHR47188:SF1">
    <property type="entry name" value="PROTEIN TAR1"/>
    <property type="match status" value="1"/>
</dbReference>
<protein>
    <submittedName>
        <fullName evidence="2">Uncharacterized protein</fullName>
    </submittedName>
</protein>
<dbReference type="AlphaFoldDB" id="A0A382NSJ6"/>
<feature type="region of interest" description="Disordered" evidence="1">
    <location>
        <begin position="1"/>
        <end position="67"/>
    </location>
</feature>